<evidence type="ECO:0000313" key="16">
    <source>
        <dbReference type="EMBL" id="KAJ3482317.1"/>
    </source>
</evidence>
<keyword evidence="10" id="KW-1015">Disulfide bond</keyword>
<evidence type="ECO:0000256" key="6">
    <source>
        <dbReference type="ARBA" id="ARBA00022525"/>
    </source>
</evidence>
<evidence type="ECO:0000256" key="1">
    <source>
        <dbReference type="ARBA" id="ARBA00000349"/>
    </source>
</evidence>
<comment type="similarity">
    <text evidence="4">Belongs to the multicopper oxidase family.</text>
</comment>
<organism evidence="16 17">
    <name type="scientific">Meripilus lineatus</name>
    <dbReference type="NCBI Taxonomy" id="2056292"/>
    <lineage>
        <taxon>Eukaryota</taxon>
        <taxon>Fungi</taxon>
        <taxon>Dikarya</taxon>
        <taxon>Basidiomycota</taxon>
        <taxon>Agaricomycotina</taxon>
        <taxon>Agaricomycetes</taxon>
        <taxon>Polyporales</taxon>
        <taxon>Meripilaceae</taxon>
        <taxon>Meripilus</taxon>
    </lineage>
</organism>
<feature type="domain" description="Plastocyanin-like" evidence="15">
    <location>
        <begin position="32"/>
        <end position="155"/>
    </location>
</feature>
<dbReference type="GO" id="GO:0005576">
    <property type="term" value="C:extracellular region"/>
    <property type="evidence" value="ECO:0007669"/>
    <property type="project" value="UniProtKB-SubCell"/>
</dbReference>
<gene>
    <name evidence="16" type="ORF">NLI96_g7058</name>
</gene>
<evidence type="ECO:0000259" key="15">
    <source>
        <dbReference type="Pfam" id="PF07732"/>
    </source>
</evidence>
<feature type="domain" description="Plastocyanin-like" evidence="14">
    <location>
        <begin position="373"/>
        <end position="494"/>
    </location>
</feature>
<dbReference type="AlphaFoldDB" id="A0AAD5YFD3"/>
<dbReference type="Proteomes" id="UP001212997">
    <property type="component" value="Unassembled WGS sequence"/>
</dbReference>
<dbReference type="PANTHER" id="PTHR11709">
    <property type="entry name" value="MULTI-COPPER OXIDASE"/>
    <property type="match status" value="1"/>
</dbReference>
<sequence>MLGFVTLPLTLFFLFPSSGAWVPVGPKALLHISNANISPDGIDRPAIVVNGQHPGPLIRATKGDTLKIDVFDGLSNEVFFKSTSVPEQHWHGLFQRGQNWADGTAFITQCPIARNHSFPYKFVVPHQAGTFWYHSHLSTQYCDGLRGPLVIYDPEDPHRHLYDVDDENTVISLTDWYHTPAIQLPLPPARFPNSTLINGLGRYSGGPESDLAVITVQQGKRYRFRLISMSCDANFRFSIDDHKMTVIEVDGVNSQLVEVDLIPIYAAQRYSFVLHANQPVGNYWIRAQPSSGNSTFLGGLNSAILRYTGAPSVVPTTSPNSAPEQLNEFDLHPWESMPVPGKPYIGGADVNILLNFTFSRTDNRFLVNNSSFVPPTVPVLLQILSGVRNAHEILPPGSIFSLPRNVTVEVQMPGGVIGGAHPIHLHGHNFWVVRSAGSNLTNFHDPIVRDTVSMGDMNDNIAIRFQTNNPGPWFLHCHIDFHLNLGFATVFAEDIDGTAAANPVPLAWDELCPIYYSLPAGDL</sequence>
<proteinExistence type="inferred from homology"/>
<dbReference type="PANTHER" id="PTHR11709:SF511">
    <property type="entry name" value="LACCASE"/>
    <property type="match status" value="1"/>
</dbReference>
<dbReference type="Pfam" id="PF00394">
    <property type="entry name" value="Cu-oxidase"/>
    <property type="match status" value="1"/>
</dbReference>
<keyword evidence="11" id="KW-0325">Glycoprotein</keyword>
<keyword evidence="8" id="KW-0560">Oxidoreductase</keyword>
<comment type="cofactor">
    <cofactor evidence="2">
        <name>Cu cation</name>
        <dbReference type="ChEBI" id="CHEBI:23378"/>
    </cofactor>
</comment>
<evidence type="ECO:0000313" key="17">
    <source>
        <dbReference type="Proteomes" id="UP001212997"/>
    </source>
</evidence>
<feature type="chain" id="PRO_5041953799" description="laccase" evidence="12">
    <location>
        <begin position="21"/>
        <end position="523"/>
    </location>
</feature>
<dbReference type="Pfam" id="PF07732">
    <property type="entry name" value="Cu-oxidase_3"/>
    <property type="match status" value="1"/>
</dbReference>
<evidence type="ECO:0000259" key="14">
    <source>
        <dbReference type="Pfam" id="PF07731"/>
    </source>
</evidence>
<keyword evidence="9" id="KW-0186">Copper</keyword>
<reference evidence="16" key="1">
    <citation type="submission" date="2022-07" db="EMBL/GenBank/DDBJ databases">
        <title>Genome Sequence of Physisporinus lineatus.</title>
        <authorList>
            <person name="Buettner E."/>
        </authorList>
    </citation>
    <scope>NUCLEOTIDE SEQUENCE</scope>
    <source>
        <strain evidence="16">VT162</strain>
    </source>
</reference>
<name>A0AAD5YFD3_9APHY</name>
<evidence type="ECO:0000256" key="11">
    <source>
        <dbReference type="ARBA" id="ARBA00023180"/>
    </source>
</evidence>
<keyword evidence="7" id="KW-0479">Metal-binding</keyword>
<dbReference type="InterPro" id="IPR001117">
    <property type="entry name" value="Cu-oxidase_2nd"/>
</dbReference>
<comment type="catalytic activity">
    <reaction evidence="1">
        <text>4 hydroquinone + O2 = 4 benzosemiquinone + 2 H2O</text>
        <dbReference type="Rhea" id="RHEA:11276"/>
        <dbReference type="ChEBI" id="CHEBI:15377"/>
        <dbReference type="ChEBI" id="CHEBI:15379"/>
        <dbReference type="ChEBI" id="CHEBI:17594"/>
        <dbReference type="ChEBI" id="CHEBI:17977"/>
        <dbReference type="EC" id="1.10.3.2"/>
    </reaction>
</comment>
<evidence type="ECO:0000256" key="3">
    <source>
        <dbReference type="ARBA" id="ARBA00004613"/>
    </source>
</evidence>
<comment type="caution">
    <text evidence="16">The sequence shown here is derived from an EMBL/GenBank/DDBJ whole genome shotgun (WGS) entry which is preliminary data.</text>
</comment>
<protein>
    <recommendedName>
        <fullName evidence="5">laccase</fullName>
        <ecNumber evidence="5">1.10.3.2</ecNumber>
    </recommendedName>
</protein>
<evidence type="ECO:0000256" key="4">
    <source>
        <dbReference type="ARBA" id="ARBA00010609"/>
    </source>
</evidence>
<feature type="domain" description="Plastocyanin-like" evidence="13">
    <location>
        <begin position="167"/>
        <end position="310"/>
    </location>
</feature>
<evidence type="ECO:0000256" key="2">
    <source>
        <dbReference type="ARBA" id="ARBA00001935"/>
    </source>
</evidence>
<keyword evidence="17" id="KW-1185">Reference proteome</keyword>
<dbReference type="GO" id="GO:0052716">
    <property type="term" value="F:hydroquinone:oxygen oxidoreductase activity"/>
    <property type="evidence" value="ECO:0007669"/>
    <property type="project" value="UniProtKB-EC"/>
</dbReference>
<dbReference type="InterPro" id="IPR033138">
    <property type="entry name" value="Cu_oxidase_CS"/>
</dbReference>
<dbReference type="Gene3D" id="2.60.40.420">
    <property type="entry name" value="Cupredoxins - blue copper proteins"/>
    <property type="match status" value="3"/>
</dbReference>
<evidence type="ECO:0000256" key="8">
    <source>
        <dbReference type="ARBA" id="ARBA00023002"/>
    </source>
</evidence>
<evidence type="ECO:0000256" key="5">
    <source>
        <dbReference type="ARBA" id="ARBA00012297"/>
    </source>
</evidence>
<evidence type="ECO:0000256" key="7">
    <source>
        <dbReference type="ARBA" id="ARBA00022723"/>
    </source>
</evidence>
<dbReference type="CDD" id="cd13903">
    <property type="entry name" value="CuRO_3_Tv-LCC_like"/>
    <property type="match status" value="1"/>
</dbReference>
<dbReference type="EMBL" id="JANAWD010000279">
    <property type="protein sequence ID" value="KAJ3482317.1"/>
    <property type="molecule type" value="Genomic_DNA"/>
</dbReference>
<dbReference type="Pfam" id="PF07731">
    <property type="entry name" value="Cu-oxidase_2"/>
    <property type="match status" value="1"/>
</dbReference>
<evidence type="ECO:0000256" key="9">
    <source>
        <dbReference type="ARBA" id="ARBA00023008"/>
    </source>
</evidence>
<keyword evidence="6" id="KW-0964">Secreted</keyword>
<dbReference type="InterPro" id="IPR045087">
    <property type="entry name" value="Cu-oxidase_fam"/>
</dbReference>
<evidence type="ECO:0000259" key="13">
    <source>
        <dbReference type="Pfam" id="PF00394"/>
    </source>
</evidence>
<feature type="signal peptide" evidence="12">
    <location>
        <begin position="1"/>
        <end position="20"/>
    </location>
</feature>
<evidence type="ECO:0000256" key="12">
    <source>
        <dbReference type="SAM" id="SignalP"/>
    </source>
</evidence>
<dbReference type="InterPro" id="IPR011707">
    <property type="entry name" value="Cu-oxidase-like_N"/>
</dbReference>
<dbReference type="FunFam" id="2.60.40.420:FF:000045">
    <property type="entry name" value="Laccase 2"/>
    <property type="match status" value="1"/>
</dbReference>
<dbReference type="EC" id="1.10.3.2" evidence="5"/>
<dbReference type="SUPFAM" id="SSF49503">
    <property type="entry name" value="Cupredoxins"/>
    <property type="match status" value="3"/>
</dbReference>
<dbReference type="InterPro" id="IPR008972">
    <property type="entry name" value="Cupredoxin"/>
</dbReference>
<accession>A0AAD5YFD3</accession>
<dbReference type="InterPro" id="IPR011706">
    <property type="entry name" value="Cu-oxidase_C"/>
</dbReference>
<comment type="subcellular location">
    <subcellularLocation>
        <location evidence="3">Secreted</location>
    </subcellularLocation>
</comment>
<dbReference type="PROSITE" id="PS00079">
    <property type="entry name" value="MULTICOPPER_OXIDASE1"/>
    <property type="match status" value="1"/>
</dbReference>
<dbReference type="GO" id="GO:0005507">
    <property type="term" value="F:copper ion binding"/>
    <property type="evidence" value="ECO:0007669"/>
    <property type="project" value="InterPro"/>
</dbReference>
<evidence type="ECO:0000256" key="10">
    <source>
        <dbReference type="ARBA" id="ARBA00023157"/>
    </source>
</evidence>
<keyword evidence="12" id="KW-0732">Signal</keyword>